<dbReference type="EMBL" id="UGGU01000003">
    <property type="protein sequence ID" value="STO30932.1"/>
    <property type="molecule type" value="Genomic_DNA"/>
</dbReference>
<dbReference type="InterPro" id="IPR027417">
    <property type="entry name" value="P-loop_NTPase"/>
</dbReference>
<dbReference type="PANTHER" id="PTHR40396">
    <property type="entry name" value="ATPASE-LIKE PROTEIN"/>
    <property type="match status" value="1"/>
</dbReference>
<accession>A0A377GW00</accession>
<dbReference type="InterPro" id="IPR038729">
    <property type="entry name" value="Rad50/SbcC_AAA"/>
</dbReference>
<dbReference type="Pfam" id="PF13476">
    <property type="entry name" value="AAA_23"/>
    <property type="match status" value="1"/>
</dbReference>
<dbReference type="Gene3D" id="3.40.50.300">
    <property type="entry name" value="P-loop containing nucleotide triphosphate hydrolases"/>
    <property type="match status" value="2"/>
</dbReference>
<name>A0A377GW00_9FUSO</name>
<dbReference type="RefSeq" id="WP_115268792.1">
    <property type="nucleotide sequence ID" value="NZ_UGGU01000003.1"/>
</dbReference>
<reference evidence="2 3" key="1">
    <citation type="submission" date="2018-06" db="EMBL/GenBank/DDBJ databases">
        <authorList>
            <consortium name="Pathogen Informatics"/>
            <person name="Doyle S."/>
        </authorList>
    </citation>
    <scope>NUCLEOTIDE SEQUENCE [LARGE SCALE GENOMIC DNA]</scope>
    <source>
        <strain evidence="2 3">NCTC10723</strain>
    </source>
</reference>
<organism evidence="2 3">
    <name type="scientific">Fusobacterium necrogenes</name>
    <dbReference type="NCBI Taxonomy" id="858"/>
    <lineage>
        <taxon>Bacteria</taxon>
        <taxon>Fusobacteriati</taxon>
        <taxon>Fusobacteriota</taxon>
        <taxon>Fusobacteriia</taxon>
        <taxon>Fusobacteriales</taxon>
        <taxon>Fusobacteriaceae</taxon>
        <taxon>Fusobacterium</taxon>
    </lineage>
</organism>
<dbReference type="PANTHER" id="PTHR40396:SF1">
    <property type="entry name" value="ATPASE AAA-TYPE CORE DOMAIN-CONTAINING PROTEIN"/>
    <property type="match status" value="1"/>
</dbReference>
<dbReference type="AlphaFoldDB" id="A0A377GW00"/>
<dbReference type="OrthoDB" id="9809324at2"/>
<proteinExistence type="predicted"/>
<dbReference type="GO" id="GO:0016887">
    <property type="term" value="F:ATP hydrolysis activity"/>
    <property type="evidence" value="ECO:0007669"/>
    <property type="project" value="InterPro"/>
</dbReference>
<dbReference type="GO" id="GO:0005524">
    <property type="term" value="F:ATP binding"/>
    <property type="evidence" value="ECO:0007669"/>
    <property type="project" value="InterPro"/>
</dbReference>
<keyword evidence="3" id="KW-1185">Reference proteome</keyword>
<protein>
    <submittedName>
        <fullName evidence="2">Predicted ATPase</fullName>
    </submittedName>
</protein>
<gene>
    <name evidence="2" type="ORF">NCTC10723_00363</name>
</gene>
<sequence length="448" mass="51364">MKNFIKLIKAEIKNIKNVKHGIIDFKTNITGIYGQNGSGKTALVDSTNILKAYLLGRKLDSFYDLINVEAKTCNLDFTFEVEISEKKYKIFLEVTLKKIKKFVENEEVNGVVVDKEIIKYSEIIGEKATSKKVLIGSSKKEVLKNSESFKKLLLDEEEKINLMVIKKVAENESTSFLFIEELMKVLIKYKENYQEIINIILALKKFGVSDLIVITNENLGIINMNNVFPLNVRTNKSFGSFLITEQNIVIDEKMCDELHRVIEQINIVLHSIIPNMSLDLFEKNKELVEKNRVNVVFQLISIRNGKKIPFKNESEGIKKIVSILSAVIATYHNKGICLVVDELDSGIFEYLLGELLSILDEGIKGQLIFTSHNLRVLEKLDKDSLVFTTVNEENRYLRLKNIKPSNNLRDVYIREMTMQEQNEILYEETNNGDIEFALYEAGVLDAKK</sequence>
<evidence type="ECO:0000313" key="2">
    <source>
        <dbReference type="EMBL" id="STO30932.1"/>
    </source>
</evidence>
<dbReference type="Proteomes" id="UP000255328">
    <property type="component" value="Unassembled WGS sequence"/>
</dbReference>
<dbReference type="SUPFAM" id="SSF52540">
    <property type="entry name" value="P-loop containing nucleoside triphosphate hydrolases"/>
    <property type="match status" value="1"/>
</dbReference>
<evidence type="ECO:0000313" key="3">
    <source>
        <dbReference type="Proteomes" id="UP000255328"/>
    </source>
</evidence>
<evidence type="ECO:0000259" key="1">
    <source>
        <dbReference type="Pfam" id="PF13476"/>
    </source>
</evidence>
<feature type="domain" description="Rad50/SbcC-type AAA" evidence="1">
    <location>
        <begin position="11"/>
        <end position="206"/>
    </location>
</feature>